<evidence type="ECO:0000313" key="2">
    <source>
        <dbReference type="EMBL" id="KAG5520876.1"/>
    </source>
</evidence>
<dbReference type="InterPro" id="IPR036404">
    <property type="entry name" value="Jacalin-like_lectin_dom_sf"/>
</dbReference>
<dbReference type="Proteomes" id="UP000823749">
    <property type="component" value="Chromosome 12"/>
</dbReference>
<organism evidence="2 3">
    <name type="scientific">Rhododendron griersonianum</name>
    <dbReference type="NCBI Taxonomy" id="479676"/>
    <lineage>
        <taxon>Eukaryota</taxon>
        <taxon>Viridiplantae</taxon>
        <taxon>Streptophyta</taxon>
        <taxon>Embryophyta</taxon>
        <taxon>Tracheophyta</taxon>
        <taxon>Spermatophyta</taxon>
        <taxon>Magnoliopsida</taxon>
        <taxon>eudicotyledons</taxon>
        <taxon>Gunneridae</taxon>
        <taxon>Pentapetalae</taxon>
        <taxon>asterids</taxon>
        <taxon>Ericales</taxon>
        <taxon>Ericaceae</taxon>
        <taxon>Ericoideae</taxon>
        <taxon>Rhodoreae</taxon>
        <taxon>Rhododendron</taxon>
    </lineage>
</organism>
<accession>A0AAV6HWR0</accession>
<keyword evidence="3" id="KW-1185">Reference proteome</keyword>
<evidence type="ECO:0000313" key="3">
    <source>
        <dbReference type="Proteomes" id="UP000823749"/>
    </source>
</evidence>
<comment type="caution">
    <text evidence="2">The sequence shown here is derived from an EMBL/GenBank/DDBJ whole genome shotgun (WGS) entry which is preliminary data.</text>
</comment>
<dbReference type="SUPFAM" id="SSF51101">
    <property type="entry name" value="Mannose-binding lectins"/>
    <property type="match status" value="1"/>
</dbReference>
<proteinExistence type="predicted"/>
<gene>
    <name evidence="2" type="ORF">RHGRI_033442</name>
</gene>
<keyword evidence="1" id="KW-0175">Coiled coil</keyword>
<name>A0AAV6HWR0_9ERIC</name>
<protein>
    <submittedName>
        <fullName evidence="2">Uncharacterized protein</fullName>
    </submittedName>
</protein>
<reference evidence="2" key="1">
    <citation type="submission" date="2020-08" db="EMBL/GenBank/DDBJ databases">
        <title>Plant Genome Project.</title>
        <authorList>
            <person name="Zhang R.-G."/>
        </authorList>
    </citation>
    <scope>NUCLEOTIDE SEQUENCE</scope>
    <source>
        <strain evidence="2">WSP0</strain>
        <tissue evidence="2">Leaf</tissue>
    </source>
</reference>
<evidence type="ECO:0000256" key="1">
    <source>
        <dbReference type="SAM" id="Coils"/>
    </source>
</evidence>
<sequence>MEGGDLAFDKKECKLKIKGKESMHEKVAHLQKREEELKEEIKELKTESKEQKLETKERQSNIGEGAITLGPWGGNRGGYWAYKLEVVPIMQMTLGYGSVIDSILITSKRRDSNIIGCSDRFGGPSGEYATV</sequence>
<dbReference type="EMBL" id="JACTNZ010000012">
    <property type="protein sequence ID" value="KAG5520876.1"/>
    <property type="molecule type" value="Genomic_DNA"/>
</dbReference>
<dbReference type="Gene3D" id="2.100.10.30">
    <property type="entry name" value="Jacalin-like lectin domain"/>
    <property type="match status" value="1"/>
</dbReference>
<dbReference type="AlphaFoldDB" id="A0AAV6HWR0"/>
<feature type="coiled-coil region" evidence="1">
    <location>
        <begin position="20"/>
        <end position="58"/>
    </location>
</feature>